<dbReference type="InterPro" id="IPR023596">
    <property type="entry name" value="Peptidase_PrsW_arch/bac"/>
</dbReference>
<reference evidence="11" key="1">
    <citation type="submission" date="2023-05" db="EMBL/GenBank/DDBJ databases">
        <authorList>
            <person name="Zhang X."/>
        </authorList>
    </citation>
    <scope>NUCLEOTIDE SEQUENCE</scope>
    <source>
        <strain evidence="11">YF14B1</strain>
    </source>
</reference>
<evidence type="ECO:0000256" key="3">
    <source>
        <dbReference type="ARBA" id="ARBA00018997"/>
    </source>
</evidence>
<gene>
    <name evidence="11" type="ORF">QNI16_08075</name>
</gene>
<feature type="transmembrane region" description="Helical" evidence="10">
    <location>
        <begin position="134"/>
        <end position="157"/>
    </location>
</feature>
<dbReference type="GO" id="GO:0006508">
    <property type="term" value="P:proteolysis"/>
    <property type="evidence" value="ECO:0007669"/>
    <property type="project" value="UniProtKB-KW"/>
</dbReference>
<keyword evidence="8 10" id="KW-1133">Transmembrane helix</keyword>
<sequence>MTFILLALAIAPGLAIAIFIYEKDKLDKEPLHLLVKTFVLGVVSALVATFIQAFLGQLLGWNLDDIKDIPDTFSKALLVGFTEEWCKYMCLVFFAYRKKEFNEPFDGITYGVMIAMGFATFENIFYVIEGGFEVAILRMFTAVPAHATFAVAMGYFVGAAKFKHNYNIGLYKMIGLASATLLHASYDFFFFVESYPIMAFGGIISLLIGIWLSIRAIRLHNYNSPFNHQRHPVESEKQEVNS</sequence>
<dbReference type="PANTHER" id="PTHR36844:SF1">
    <property type="entry name" value="PROTEASE PRSW"/>
    <property type="match status" value="1"/>
</dbReference>
<evidence type="ECO:0000256" key="1">
    <source>
        <dbReference type="ARBA" id="ARBA00004651"/>
    </source>
</evidence>
<keyword evidence="4" id="KW-1003">Cell membrane</keyword>
<evidence type="ECO:0000256" key="6">
    <source>
        <dbReference type="ARBA" id="ARBA00022692"/>
    </source>
</evidence>
<dbReference type="Proteomes" id="UP001241110">
    <property type="component" value="Unassembled WGS sequence"/>
</dbReference>
<evidence type="ECO:0000256" key="7">
    <source>
        <dbReference type="ARBA" id="ARBA00022801"/>
    </source>
</evidence>
<feature type="transmembrane region" description="Helical" evidence="10">
    <location>
        <begin position="107"/>
        <end position="128"/>
    </location>
</feature>
<feature type="transmembrane region" description="Helical" evidence="10">
    <location>
        <begin position="169"/>
        <end position="189"/>
    </location>
</feature>
<dbReference type="InterPro" id="IPR026898">
    <property type="entry name" value="PrsW"/>
</dbReference>
<feature type="transmembrane region" description="Helical" evidence="10">
    <location>
        <begin position="33"/>
        <end position="55"/>
    </location>
</feature>
<evidence type="ECO:0000256" key="4">
    <source>
        <dbReference type="ARBA" id="ARBA00022475"/>
    </source>
</evidence>
<evidence type="ECO:0000256" key="9">
    <source>
        <dbReference type="ARBA" id="ARBA00023136"/>
    </source>
</evidence>
<proteinExistence type="inferred from homology"/>
<comment type="similarity">
    <text evidence="2">Belongs to the protease PrsW family.</text>
</comment>
<evidence type="ECO:0000256" key="10">
    <source>
        <dbReference type="SAM" id="Phobius"/>
    </source>
</evidence>
<keyword evidence="6 10" id="KW-0812">Transmembrane</keyword>
<dbReference type="EMBL" id="JASJOS010000003">
    <property type="protein sequence ID" value="MDJ1480437.1"/>
    <property type="molecule type" value="Genomic_DNA"/>
</dbReference>
<name>A0AAE3U6C5_9BACT</name>
<dbReference type="Pfam" id="PF13367">
    <property type="entry name" value="PrsW-protease"/>
    <property type="match status" value="1"/>
</dbReference>
<dbReference type="PIRSF" id="PIRSF016933">
    <property type="entry name" value="PrsW"/>
    <property type="match status" value="1"/>
</dbReference>
<evidence type="ECO:0000313" key="12">
    <source>
        <dbReference type="Proteomes" id="UP001241110"/>
    </source>
</evidence>
<dbReference type="GO" id="GO:0008233">
    <property type="term" value="F:peptidase activity"/>
    <property type="evidence" value="ECO:0007669"/>
    <property type="project" value="UniProtKB-KW"/>
</dbReference>
<evidence type="ECO:0000256" key="2">
    <source>
        <dbReference type="ARBA" id="ARBA00009165"/>
    </source>
</evidence>
<comment type="caution">
    <text evidence="11">The sequence shown here is derived from an EMBL/GenBank/DDBJ whole genome shotgun (WGS) entry which is preliminary data.</text>
</comment>
<keyword evidence="7 11" id="KW-0378">Hydrolase</keyword>
<keyword evidence="5 11" id="KW-0645">Protease</keyword>
<comment type="subcellular location">
    <subcellularLocation>
        <location evidence="1">Cell membrane</location>
        <topology evidence="1">Multi-pass membrane protein</topology>
    </subcellularLocation>
</comment>
<dbReference type="PANTHER" id="PTHR36844">
    <property type="entry name" value="PROTEASE PRSW"/>
    <property type="match status" value="1"/>
</dbReference>
<protein>
    <recommendedName>
        <fullName evidence="3">Protease PrsW</fullName>
    </recommendedName>
</protein>
<evidence type="ECO:0000256" key="8">
    <source>
        <dbReference type="ARBA" id="ARBA00022989"/>
    </source>
</evidence>
<dbReference type="AlphaFoldDB" id="A0AAE3U6C5"/>
<evidence type="ECO:0000313" key="11">
    <source>
        <dbReference type="EMBL" id="MDJ1480437.1"/>
    </source>
</evidence>
<dbReference type="RefSeq" id="WP_313977112.1">
    <property type="nucleotide sequence ID" value="NZ_JASJOS010000003.1"/>
</dbReference>
<evidence type="ECO:0000256" key="5">
    <source>
        <dbReference type="ARBA" id="ARBA00022670"/>
    </source>
</evidence>
<accession>A0AAE3U6C5</accession>
<keyword evidence="9 10" id="KW-0472">Membrane</keyword>
<dbReference type="GO" id="GO:0005886">
    <property type="term" value="C:plasma membrane"/>
    <property type="evidence" value="ECO:0007669"/>
    <property type="project" value="UniProtKB-SubCell"/>
</dbReference>
<organism evidence="11 12">
    <name type="scientific">Xanthocytophaga flava</name>
    <dbReference type="NCBI Taxonomy" id="3048013"/>
    <lineage>
        <taxon>Bacteria</taxon>
        <taxon>Pseudomonadati</taxon>
        <taxon>Bacteroidota</taxon>
        <taxon>Cytophagia</taxon>
        <taxon>Cytophagales</taxon>
        <taxon>Rhodocytophagaceae</taxon>
        <taxon>Xanthocytophaga</taxon>
    </lineage>
</organism>
<feature type="transmembrane region" description="Helical" evidence="10">
    <location>
        <begin position="195"/>
        <end position="214"/>
    </location>
</feature>